<proteinExistence type="predicted"/>
<evidence type="ECO:0000313" key="1">
    <source>
        <dbReference type="EMBL" id="CAD8969549.1"/>
    </source>
</evidence>
<accession>A0A7S1H694</accession>
<sequence length="108" mass="12397">MAFSTQKTKLRDAEVRSTYLSREKQQLERDIQRHRSTTKRILQASTNIMASLEQQGATLPQGVSETLSQVKERAEWVDEDYDGGSPEGKPDWFKALHGLKREVPEYCV</sequence>
<organism evidence="1">
    <name type="scientific">Hemiselmis andersenii</name>
    <name type="common">Cryptophyte alga</name>
    <dbReference type="NCBI Taxonomy" id="464988"/>
    <lineage>
        <taxon>Eukaryota</taxon>
        <taxon>Cryptophyceae</taxon>
        <taxon>Cryptomonadales</taxon>
        <taxon>Hemiselmidaceae</taxon>
        <taxon>Hemiselmis</taxon>
    </lineage>
</organism>
<protein>
    <recommendedName>
        <fullName evidence="2">Tubulin-specific chaperone A</fullName>
    </recommendedName>
</protein>
<gene>
    <name evidence="1" type="ORF">HAND00432_LOCUS20546</name>
</gene>
<dbReference type="AlphaFoldDB" id="A0A7S1H694"/>
<dbReference type="EMBL" id="HBFX01034130">
    <property type="protein sequence ID" value="CAD8969549.1"/>
    <property type="molecule type" value="Transcribed_RNA"/>
</dbReference>
<name>A0A7S1H694_HEMAN</name>
<evidence type="ECO:0008006" key="2">
    <source>
        <dbReference type="Google" id="ProtNLM"/>
    </source>
</evidence>
<reference evidence="1" key="1">
    <citation type="submission" date="2021-01" db="EMBL/GenBank/DDBJ databases">
        <authorList>
            <person name="Corre E."/>
            <person name="Pelletier E."/>
            <person name="Niang G."/>
            <person name="Scheremetjew M."/>
            <person name="Finn R."/>
            <person name="Kale V."/>
            <person name="Holt S."/>
            <person name="Cochrane G."/>
            <person name="Meng A."/>
            <person name="Brown T."/>
            <person name="Cohen L."/>
        </authorList>
    </citation>
    <scope>NUCLEOTIDE SEQUENCE</scope>
    <source>
        <strain evidence="1">CCMP644</strain>
    </source>
</reference>